<evidence type="ECO:0000313" key="2">
    <source>
        <dbReference type="EMBL" id="KKR72254.1"/>
    </source>
</evidence>
<protein>
    <submittedName>
        <fullName evidence="2">Isopentenyl-diphosphate Delta-isomerase</fullName>
    </submittedName>
</protein>
<dbReference type="GO" id="GO:0016853">
    <property type="term" value="F:isomerase activity"/>
    <property type="evidence" value="ECO:0007669"/>
    <property type="project" value="UniProtKB-KW"/>
</dbReference>
<dbReference type="Gene3D" id="3.90.79.10">
    <property type="entry name" value="Nucleoside Triphosphate Pyrophosphohydrolase"/>
    <property type="match status" value="1"/>
</dbReference>
<proteinExistence type="predicted"/>
<sequence>MQNYYDKTIFIPTVSKTGEITGQIERWEAHKKGILHKAFSVALFLENQIILQVRKHPVFDGIIDVTASSHPEMKDGKMEDEKEAVIRCLKREWHVEEKDIHDLKDLGSVYYRAKDPKSDYIEHEYCTFYVGKIEKMVSPDTEFAYGYSLVDLNFLKKNPQSFNLAPWVIKAFQDNLFY</sequence>
<name>A0A0G0T5I5_9BACT</name>
<organism evidence="2 3">
    <name type="scientific">Candidatus Roizmanbacteria bacterium GW2011_GWB1_40_7</name>
    <dbReference type="NCBI Taxonomy" id="1618482"/>
    <lineage>
        <taxon>Bacteria</taxon>
        <taxon>Candidatus Roizmaniibacteriota</taxon>
    </lineage>
</organism>
<evidence type="ECO:0000313" key="3">
    <source>
        <dbReference type="Proteomes" id="UP000034664"/>
    </source>
</evidence>
<dbReference type="InterPro" id="IPR015797">
    <property type="entry name" value="NUDIX_hydrolase-like_dom_sf"/>
</dbReference>
<dbReference type="EMBL" id="LBZM01000009">
    <property type="protein sequence ID" value="KKR72254.1"/>
    <property type="molecule type" value="Genomic_DNA"/>
</dbReference>
<dbReference type="InterPro" id="IPR000086">
    <property type="entry name" value="NUDIX_hydrolase_dom"/>
</dbReference>
<gene>
    <name evidence="2" type="ORF">UU14_C0009G0035</name>
</gene>
<dbReference type="AlphaFoldDB" id="A0A0G0T5I5"/>
<dbReference type="PROSITE" id="PS51462">
    <property type="entry name" value="NUDIX"/>
    <property type="match status" value="1"/>
</dbReference>
<keyword evidence="2" id="KW-0413">Isomerase</keyword>
<feature type="domain" description="Nudix hydrolase" evidence="1">
    <location>
        <begin position="34"/>
        <end position="172"/>
    </location>
</feature>
<dbReference type="Proteomes" id="UP000034664">
    <property type="component" value="Unassembled WGS sequence"/>
</dbReference>
<reference evidence="2 3" key="1">
    <citation type="journal article" date="2015" name="Nature">
        <title>rRNA introns, odd ribosomes, and small enigmatic genomes across a large radiation of phyla.</title>
        <authorList>
            <person name="Brown C.T."/>
            <person name="Hug L.A."/>
            <person name="Thomas B.C."/>
            <person name="Sharon I."/>
            <person name="Castelle C.J."/>
            <person name="Singh A."/>
            <person name="Wilkins M.J."/>
            <person name="Williams K.H."/>
            <person name="Banfield J.F."/>
        </authorList>
    </citation>
    <scope>NUCLEOTIDE SEQUENCE [LARGE SCALE GENOMIC DNA]</scope>
</reference>
<dbReference type="SUPFAM" id="SSF55811">
    <property type="entry name" value="Nudix"/>
    <property type="match status" value="1"/>
</dbReference>
<accession>A0A0G0T5I5</accession>
<comment type="caution">
    <text evidence="2">The sequence shown here is derived from an EMBL/GenBank/DDBJ whole genome shotgun (WGS) entry which is preliminary data.</text>
</comment>
<evidence type="ECO:0000259" key="1">
    <source>
        <dbReference type="PROSITE" id="PS51462"/>
    </source>
</evidence>